<evidence type="ECO:0000256" key="2">
    <source>
        <dbReference type="ARBA" id="ARBA00022803"/>
    </source>
</evidence>
<evidence type="ECO:0000313" key="4">
    <source>
        <dbReference type="EMBL" id="RNA21414.1"/>
    </source>
</evidence>
<keyword evidence="1" id="KW-0677">Repeat</keyword>
<accession>A0A3M7RDB1</accession>
<dbReference type="InterPro" id="IPR047150">
    <property type="entry name" value="SGT"/>
</dbReference>
<feature type="repeat" description="TPR" evidence="3">
    <location>
        <begin position="67"/>
        <end position="100"/>
    </location>
</feature>
<gene>
    <name evidence="4" type="ORF">BpHYR1_006062</name>
</gene>
<dbReference type="GO" id="GO:0072380">
    <property type="term" value="C:TRC complex"/>
    <property type="evidence" value="ECO:0007669"/>
    <property type="project" value="TreeGrafter"/>
</dbReference>
<dbReference type="EMBL" id="REGN01003664">
    <property type="protein sequence ID" value="RNA21414.1"/>
    <property type="molecule type" value="Genomic_DNA"/>
</dbReference>
<evidence type="ECO:0000256" key="1">
    <source>
        <dbReference type="ARBA" id="ARBA00022737"/>
    </source>
</evidence>
<dbReference type="PANTHER" id="PTHR45831:SF2">
    <property type="entry name" value="LD24721P"/>
    <property type="match status" value="1"/>
</dbReference>
<keyword evidence="5" id="KW-1185">Reference proteome</keyword>
<dbReference type="InterPro" id="IPR019734">
    <property type="entry name" value="TPR_rpt"/>
</dbReference>
<dbReference type="GO" id="GO:0060090">
    <property type="term" value="F:molecular adaptor activity"/>
    <property type="evidence" value="ECO:0007669"/>
    <property type="project" value="TreeGrafter"/>
</dbReference>
<name>A0A3M7RDB1_BRAPC</name>
<dbReference type="Pfam" id="PF00515">
    <property type="entry name" value="TPR_1"/>
    <property type="match status" value="1"/>
</dbReference>
<dbReference type="PROSITE" id="PS50005">
    <property type="entry name" value="TPR"/>
    <property type="match status" value="1"/>
</dbReference>
<reference evidence="4 5" key="1">
    <citation type="journal article" date="2018" name="Sci. Rep.">
        <title>Genomic signatures of local adaptation to the degree of environmental predictability in rotifers.</title>
        <authorList>
            <person name="Franch-Gras L."/>
            <person name="Hahn C."/>
            <person name="Garcia-Roger E.M."/>
            <person name="Carmona M.J."/>
            <person name="Serra M."/>
            <person name="Gomez A."/>
        </authorList>
    </citation>
    <scope>NUCLEOTIDE SEQUENCE [LARGE SCALE GENOMIC DNA]</scope>
    <source>
        <strain evidence="4">HYR1</strain>
    </source>
</reference>
<evidence type="ECO:0000256" key="3">
    <source>
        <dbReference type="PROSITE-ProRule" id="PRU00339"/>
    </source>
</evidence>
<dbReference type="PANTHER" id="PTHR45831">
    <property type="entry name" value="LD24721P"/>
    <property type="match status" value="1"/>
</dbReference>
<protein>
    <submittedName>
        <fullName evidence="4">Hsp70-Hsp90 organizing 2</fullName>
    </submittedName>
</protein>
<dbReference type="SUPFAM" id="SSF48452">
    <property type="entry name" value="TPR-like"/>
    <property type="match status" value="1"/>
</dbReference>
<dbReference type="AlphaFoldDB" id="A0A3M7RDB1"/>
<dbReference type="SMART" id="SM00028">
    <property type="entry name" value="TPR"/>
    <property type="match status" value="1"/>
</dbReference>
<dbReference type="Gene3D" id="1.25.40.10">
    <property type="entry name" value="Tetratricopeptide repeat domain"/>
    <property type="match status" value="1"/>
</dbReference>
<dbReference type="PROSITE" id="PS50293">
    <property type="entry name" value="TPR_REGION"/>
    <property type="match status" value="1"/>
</dbReference>
<sequence>MLLQRVTFEMLCYTHAFDRQFKQRTKSNCTFEPALKLYEAINRRDRYFLFKSLVDAEQANELNPKWCKTWARLGQIYAELNEYEKCSPNYTKALELEPSNEHVKNLLAQAKTLNFEQKRLAHFDDSYAPKVTEERTHIEIFVHFWFFDLLKQSIQSQALLGQENTDRFKHTFERTKQDLIKSDKSLEYVWLGHEHRDGSSTYKQSYELAAKYYAKAAKMDNAEAMY</sequence>
<comment type="caution">
    <text evidence="4">The sequence shown here is derived from an EMBL/GenBank/DDBJ whole genome shotgun (WGS) entry which is preliminary data.</text>
</comment>
<dbReference type="InterPro" id="IPR011990">
    <property type="entry name" value="TPR-like_helical_dom_sf"/>
</dbReference>
<dbReference type="GO" id="GO:0016020">
    <property type="term" value="C:membrane"/>
    <property type="evidence" value="ECO:0007669"/>
    <property type="project" value="TreeGrafter"/>
</dbReference>
<dbReference type="STRING" id="10195.A0A3M7RDB1"/>
<organism evidence="4 5">
    <name type="scientific">Brachionus plicatilis</name>
    <name type="common">Marine rotifer</name>
    <name type="synonym">Brachionus muelleri</name>
    <dbReference type="NCBI Taxonomy" id="10195"/>
    <lineage>
        <taxon>Eukaryota</taxon>
        <taxon>Metazoa</taxon>
        <taxon>Spiralia</taxon>
        <taxon>Gnathifera</taxon>
        <taxon>Rotifera</taxon>
        <taxon>Eurotatoria</taxon>
        <taxon>Monogononta</taxon>
        <taxon>Pseudotrocha</taxon>
        <taxon>Ploima</taxon>
        <taxon>Brachionidae</taxon>
        <taxon>Brachionus</taxon>
    </lineage>
</organism>
<keyword evidence="2 3" id="KW-0802">TPR repeat</keyword>
<dbReference type="GO" id="GO:0006620">
    <property type="term" value="P:post-translational protein targeting to endoplasmic reticulum membrane"/>
    <property type="evidence" value="ECO:0007669"/>
    <property type="project" value="TreeGrafter"/>
</dbReference>
<proteinExistence type="predicted"/>
<evidence type="ECO:0000313" key="5">
    <source>
        <dbReference type="Proteomes" id="UP000276133"/>
    </source>
</evidence>
<dbReference type="Proteomes" id="UP000276133">
    <property type="component" value="Unassembled WGS sequence"/>
</dbReference>
<dbReference type="OrthoDB" id="10038545at2759"/>